<keyword evidence="7" id="KW-0067">ATP-binding</keyword>
<feature type="region of interest" description="Disordered" evidence="9">
    <location>
        <begin position="55"/>
        <end position="88"/>
    </location>
</feature>
<dbReference type="InterPro" id="IPR011712">
    <property type="entry name" value="Sig_transdc_His_kin_sub3_dim/P"/>
</dbReference>
<dbReference type="GO" id="GO:0005524">
    <property type="term" value="F:ATP binding"/>
    <property type="evidence" value="ECO:0007669"/>
    <property type="project" value="UniProtKB-KW"/>
</dbReference>
<feature type="transmembrane region" description="Helical" evidence="10">
    <location>
        <begin position="111"/>
        <end position="138"/>
    </location>
</feature>
<evidence type="ECO:0000256" key="8">
    <source>
        <dbReference type="ARBA" id="ARBA00023012"/>
    </source>
</evidence>
<evidence type="ECO:0000313" key="13">
    <source>
        <dbReference type="Proteomes" id="UP000331127"/>
    </source>
</evidence>
<dbReference type="Gene3D" id="3.30.565.10">
    <property type="entry name" value="Histidine kinase-like ATPase, C-terminal domain"/>
    <property type="match status" value="1"/>
</dbReference>
<evidence type="ECO:0000256" key="4">
    <source>
        <dbReference type="ARBA" id="ARBA00022679"/>
    </source>
</evidence>
<dbReference type="CDD" id="cd16917">
    <property type="entry name" value="HATPase_UhpB-NarQ-NarX-like"/>
    <property type="match status" value="1"/>
</dbReference>
<evidence type="ECO:0000256" key="9">
    <source>
        <dbReference type="SAM" id="MobiDB-lite"/>
    </source>
</evidence>
<evidence type="ECO:0000256" key="3">
    <source>
        <dbReference type="ARBA" id="ARBA00022553"/>
    </source>
</evidence>
<gene>
    <name evidence="12" type="ORF">Amac_081400</name>
</gene>
<dbReference type="EMBL" id="BLAE01000061">
    <property type="protein sequence ID" value="GES14543.1"/>
    <property type="molecule type" value="Genomic_DNA"/>
</dbReference>
<dbReference type="InterPro" id="IPR003594">
    <property type="entry name" value="HATPase_dom"/>
</dbReference>
<dbReference type="PANTHER" id="PTHR24421:SF10">
    <property type="entry name" value="NITRATE_NITRITE SENSOR PROTEIN NARQ"/>
    <property type="match status" value="1"/>
</dbReference>
<comment type="caution">
    <text evidence="12">The sequence shown here is derived from an EMBL/GenBank/DDBJ whole genome shotgun (WGS) entry which is preliminary data.</text>
</comment>
<keyword evidence="8" id="KW-0902">Two-component regulatory system</keyword>
<dbReference type="InterPro" id="IPR055558">
    <property type="entry name" value="DUF7134"/>
</dbReference>
<evidence type="ECO:0000259" key="11">
    <source>
        <dbReference type="SMART" id="SM00387"/>
    </source>
</evidence>
<dbReference type="Pfam" id="PF02518">
    <property type="entry name" value="HATPase_c"/>
    <property type="match status" value="1"/>
</dbReference>
<dbReference type="AlphaFoldDB" id="A0A5M3X6P7"/>
<keyword evidence="5" id="KW-0547">Nucleotide-binding</keyword>
<evidence type="ECO:0000256" key="10">
    <source>
        <dbReference type="SAM" id="Phobius"/>
    </source>
</evidence>
<name>A0A5M3X6P7_9ACTN</name>
<dbReference type="GO" id="GO:0000155">
    <property type="term" value="F:phosphorelay sensor kinase activity"/>
    <property type="evidence" value="ECO:0007669"/>
    <property type="project" value="InterPro"/>
</dbReference>
<keyword evidence="6 12" id="KW-0418">Kinase</keyword>
<keyword evidence="4" id="KW-0808">Transferase</keyword>
<dbReference type="GO" id="GO:0016020">
    <property type="term" value="C:membrane"/>
    <property type="evidence" value="ECO:0007669"/>
    <property type="project" value="InterPro"/>
</dbReference>
<keyword evidence="13" id="KW-1185">Reference proteome</keyword>
<feature type="transmembrane region" description="Helical" evidence="10">
    <location>
        <begin position="150"/>
        <end position="168"/>
    </location>
</feature>
<feature type="domain" description="Histidine kinase/HSP90-like ATPase" evidence="11">
    <location>
        <begin position="333"/>
        <end position="426"/>
    </location>
</feature>
<dbReference type="Gene3D" id="1.20.5.1930">
    <property type="match status" value="1"/>
</dbReference>
<reference evidence="12 13" key="1">
    <citation type="submission" date="2019-10" db="EMBL/GenBank/DDBJ databases">
        <title>Whole genome shotgun sequence of Acrocarpospora macrocephala NBRC 16266.</title>
        <authorList>
            <person name="Ichikawa N."/>
            <person name="Kimura A."/>
            <person name="Kitahashi Y."/>
            <person name="Komaki H."/>
            <person name="Oguchi A."/>
        </authorList>
    </citation>
    <scope>NUCLEOTIDE SEQUENCE [LARGE SCALE GENOMIC DNA]</scope>
    <source>
        <strain evidence="12 13">NBRC 16266</strain>
    </source>
</reference>
<feature type="transmembrane region" description="Helical" evidence="10">
    <location>
        <begin position="180"/>
        <end position="198"/>
    </location>
</feature>
<dbReference type="Proteomes" id="UP000331127">
    <property type="component" value="Unassembled WGS sequence"/>
</dbReference>
<accession>A0A5M3X6P7</accession>
<evidence type="ECO:0000313" key="12">
    <source>
        <dbReference type="EMBL" id="GES14543.1"/>
    </source>
</evidence>
<proteinExistence type="predicted"/>
<keyword evidence="10" id="KW-0812">Transmembrane</keyword>
<keyword evidence="3" id="KW-0597">Phosphoprotein</keyword>
<dbReference type="SMART" id="SM00387">
    <property type="entry name" value="HATPase_c"/>
    <property type="match status" value="1"/>
</dbReference>
<evidence type="ECO:0000256" key="7">
    <source>
        <dbReference type="ARBA" id="ARBA00022840"/>
    </source>
</evidence>
<dbReference type="Pfam" id="PF23539">
    <property type="entry name" value="DUF7134"/>
    <property type="match status" value="1"/>
</dbReference>
<dbReference type="EC" id="2.7.13.3" evidence="2"/>
<keyword evidence="10" id="KW-0472">Membrane</keyword>
<protein>
    <recommendedName>
        <fullName evidence="2">histidine kinase</fullName>
        <ecNumber evidence="2">2.7.13.3</ecNumber>
    </recommendedName>
</protein>
<dbReference type="Pfam" id="PF07730">
    <property type="entry name" value="HisKA_3"/>
    <property type="match status" value="1"/>
</dbReference>
<dbReference type="GO" id="GO:0046983">
    <property type="term" value="F:protein dimerization activity"/>
    <property type="evidence" value="ECO:0007669"/>
    <property type="project" value="InterPro"/>
</dbReference>
<dbReference type="PANTHER" id="PTHR24421">
    <property type="entry name" value="NITRATE/NITRITE SENSOR PROTEIN NARX-RELATED"/>
    <property type="match status" value="1"/>
</dbReference>
<evidence type="ECO:0000256" key="5">
    <source>
        <dbReference type="ARBA" id="ARBA00022741"/>
    </source>
</evidence>
<evidence type="ECO:0000256" key="1">
    <source>
        <dbReference type="ARBA" id="ARBA00000085"/>
    </source>
</evidence>
<keyword evidence="10" id="KW-1133">Transmembrane helix</keyword>
<sequence length="427" mass="44461">MDALRAGRAQNEGMHRLLRSRLEAARPPWLDLAMALLFTAAATWLALQAGDHTTGAGLVPSPPDGSDPTGLRSRPEPIDPGAGGDGPSTAVVTAASTLVTMPLAWRRRAPLAVFVVQFLASLAVAGGGTWVTFVALLIGAYSLAVDGRRPYLAIGTLLAAATVVALSFSKIAPSLPDRAVPFAILVPIALLGTTIRTARARVTASAERAEALRRGREAATRAAVAEERARIARELHDVVSHHVSVMVIQAGAAEKMIDRSPDLTRGALGAIQASGREAMGELRHLLGLLVPAGQDDLLRPQPGLDQLDALVAKVRAAGQPVTVCHTAVRLPHGVDIAAYRVVQEALTNALRYASGAPTTVVVKPDDDALVVEVTDEGTTPAGHGGKGTGMGLMGLAERLRLYGGTLETGRRLGGGFRVSARIPLDPP</sequence>
<organism evidence="12 13">
    <name type="scientific">Acrocarpospora macrocephala</name>
    <dbReference type="NCBI Taxonomy" id="150177"/>
    <lineage>
        <taxon>Bacteria</taxon>
        <taxon>Bacillati</taxon>
        <taxon>Actinomycetota</taxon>
        <taxon>Actinomycetes</taxon>
        <taxon>Streptosporangiales</taxon>
        <taxon>Streptosporangiaceae</taxon>
        <taxon>Acrocarpospora</taxon>
    </lineage>
</organism>
<evidence type="ECO:0000256" key="6">
    <source>
        <dbReference type="ARBA" id="ARBA00022777"/>
    </source>
</evidence>
<dbReference type="InterPro" id="IPR050482">
    <property type="entry name" value="Sensor_HK_TwoCompSys"/>
</dbReference>
<comment type="catalytic activity">
    <reaction evidence="1">
        <text>ATP + protein L-histidine = ADP + protein N-phospho-L-histidine.</text>
        <dbReference type="EC" id="2.7.13.3"/>
    </reaction>
</comment>
<dbReference type="SUPFAM" id="SSF55874">
    <property type="entry name" value="ATPase domain of HSP90 chaperone/DNA topoisomerase II/histidine kinase"/>
    <property type="match status" value="1"/>
</dbReference>
<evidence type="ECO:0000256" key="2">
    <source>
        <dbReference type="ARBA" id="ARBA00012438"/>
    </source>
</evidence>
<dbReference type="InterPro" id="IPR036890">
    <property type="entry name" value="HATPase_C_sf"/>
</dbReference>